<evidence type="ECO:0000256" key="8">
    <source>
        <dbReference type="SAM" id="Phobius"/>
    </source>
</evidence>
<dbReference type="AlphaFoldDB" id="A0A258HQ67"/>
<dbReference type="Pfam" id="PF02687">
    <property type="entry name" value="FtsX"/>
    <property type="match status" value="1"/>
</dbReference>
<keyword evidence="6 8" id="KW-1133">Transmembrane helix</keyword>
<evidence type="ECO:0000259" key="9">
    <source>
        <dbReference type="Pfam" id="PF02687"/>
    </source>
</evidence>
<comment type="similarity">
    <text evidence="2">Belongs to the ABC-4 integral membrane protein family. LolC/E subfamily.</text>
</comment>
<evidence type="ECO:0000313" key="12">
    <source>
        <dbReference type="Proteomes" id="UP000216147"/>
    </source>
</evidence>
<evidence type="ECO:0000256" key="4">
    <source>
        <dbReference type="ARBA" id="ARBA00022475"/>
    </source>
</evidence>
<dbReference type="InterPro" id="IPR003838">
    <property type="entry name" value="ABC3_permease_C"/>
</dbReference>
<proteinExistence type="inferred from homology"/>
<dbReference type="PANTHER" id="PTHR30489:SF0">
    <property type="entry name" value="LIPOPROTEIN-RELEASING SYSTEM TRANSMEMBRANE PROTEIN LOLE"/>
    <property type="match status" value="1"/>
</dbReference>
<dbReference type="Pfam" id="PF12704">
    <property type="entry name" value="MacB_PCD"/>
    <property type="match status" value="1"/>
</dbReference>
<dbReference type="GO" id="GO:0042953">
    <property type="term" value="P:lipoprotein transport"/>
    <property type="evidence" value="ECO:0007669"/>
    <property type="project" value="InterPro"/>
</dbReference>
<evidence type="ECO:0000256" key="2">
    <source>
        <dbReference type="ARBA" id="ARBA00005236"/>
    </source>
</evidence>
<dbReference type="InterPro" id="IPR025857">
    <property type="entry name" value="MacB_PCD"/>
</dbReference>
<feature type="transmembrane region" description="Helical" evidence="8">
    <location>
        <begin position="334"/>
        <end position="362"/>
    </location>
</feature>
<feature type="transmembrane region" description="Helical" evidence="8">
    <location>
        <begin position="293"/>
        <end position="314"/>
    </location>
</feature>
<name>A0A258HQ67_9CAUL</name>
<keyword evidence="5 8" id="KW-0812">Transmembrane</keyword>
<feature type="domain" description="MacB-like periplasmic core" evidence="10">
    <location>
        <begin position="42"/>
        <end position="257"/>
    </location>
</feature>
<evidence type="ECO:0000256" key="1">
    <source>
        <dbReference type="ARBA" id="ARBA00004651"/>
    </source>
</evidence>
<accession>A0A258HQ67</accession>
<dbReference type="GO" id="GO:0044874">
    <property type="term" value="P:lipoprotein localization to outer membrane"/>
    <property type="evidence" value="ECO:0007669"/>
    <property type="project" value="TreeGrafter"/>
</dbReference>
<feature type="domain" description="ABC3 transporter permease C-terminal" evidence="9">
    <location>
        <begin position="293"/>
        <end position="426"/>
    </location>
</feature>
<keyword evidence="3" id="KW-0813">Transport</keyword>
<dbReference type="NCBIfam" id="TIGR02212">
    <property type="entry name" value="lolCE"/>
    <property type="match status" value="1"/>
</dbReference>
<evidence type="ECO:0000259" key="10">
    <source>
        <dbReference type="Pfam" id="PF12704"/>
    </source>
</evidence>
<evidence type="ECO:0000256" key="3">
    <source>
        <dbReference type="ARBA" id="ARBA00022448"/>
    </source>
</evidence>
<dbReference type="Proteomes" id="UP000216147">
    <property type="component" value="Unassembled WGS sequence"/>
</dbReference>
<evidence type="ECO:0000256" key="7">
    <source>
        <dbReference type="ARBA" id="ARBA00023136"/>
    </source>
</evidence>
<evidence type="ECO:0000313" key="11">
    <source>
        <dbReference type="EMBL" id="OYX58483.1"/>
    </source>
</evidence>
<dbReference type="GO" id="GO:0098797">
    <property type="term" value="C:plasma membrane protein complex"/>
    <property type="evidence" value="ECO:0007669"/>
    <property type="project" value="TreeGrafter"/>
</dbReference>
<dbReference type="InterPro" id="IPR011925">
    <property type="entry name" value="LolCE_TM"/>
</dbReference>
<dbReference type="PANTHER" id="PTHR30489">
    <property type="entry name" value="LIPOPROTEIN-RELEASING SYSTEM TRANSMEMBRANE PROTEIN LOLE"/>
    <property type="match status" value="1"/>
</dbReference>
<sequence length="433" mass="45952">MTATSTTPTPKPAGAFSAWEIGLALRYLRARRKEGGVATIAIISFIGIMLAVAVLISVMSIMAGFRNELLGRMLSFNGHMYVQGDVLNAPDRDAIVDRLRGVEGVVSVTPLTESQAIIRAGGQTTGAFVRGIAPADLDTMQYVNASLSDQARASFGQGAYGGDNVLIGQALADSLGLRVGDPIEIYSPTGADSAFGNLGGLNKTYTVGGTYSSGTADYDRAFIFMPLEQAQLFFGKEGLWDVIEMKVADPDRVGEYLAPVREAAGPGGFVVDWRDKLAAFWGALKVERVAMSIILGLVVAIAAMNIISGIVMLVKNKGRDIAILRTIGASPSSILRVFFMAGATIGVAGTLAGLTLGLLFCLNIGAIQHFLEAITGVQLFNADVYMLDAIPAEVDPVDVMWVAFWSLLMSCIASLPPSWNASRIDPVEALRYE</sequence>
<evidence type="ECO:0000256" key="6">
    <source>
        <dbReference type="ARBA" id="ARBA00022989"/>
    </source>
</evidence>
<organism evidence="11 12">
    <name type="scientific">Brevundimonas subvibrioides</name>
    <dbReference type="NCBI Taxonomy" id="74313"/>
    <lineage>
        <taxon>Bacteria</taxon>
        <taxon>Pseudomonadati</taxon>
        <taxon>Pseudomonadota</taxon>
        <taxon>Alphaproteobacteria</taxon>
        <taxon>Caulobacterales</taxon>
        <taxon>Caulobacteraceae</taxon>
        <taxon>Brevundimonas</taxon>
    </lineage>
</organism>
<keyword evidence="4" id="KW-1003">Cell membrane</keyword>
<reference evidence="11 12" key="1">
    <citation type="submission" date="2017-03" db="EMBL/GenBank/DDBJ databases">
        <title>Lifting the veil on microbial sulfur biogeochemistry in mining wastewaters.</title>
        <authorList>
            <person name="Kantor R.S."/>
            <person name="Colenbrander Nelson T."/>
            <person name="Marshall S."/>
            <person name="Bennett D."/>
            <person name="Apte S."/>
            <person name="Camacho D."/>
            <person name="Thomas B.C."/>
            <person name="Warren L.A."/>
            <person name="Banfield J.F."/>
        </authorList>
    </citation>
    <scope>NUCLEOTIDE SEQUENCE [LARGE SCALE GENOMIC DNA]</scope>
    <source>
        <strain evidence="11">32-68-21</strain>
    </source>
</reference>
<gene>
    <name evidence="11" type="ORF">B7Y86_01970</name>
</gene>
<keyword evidence="7 8" id="KW-0472">Membrane</keyword>
<dbReference type="InterPro" id="IPR051447">
    <property type="entry name" value="Lipoprotein-release_system"/>
</dbReference>
<dbReference type="EMBL" id="NCEQ01000002">
    <property type="protein sequence ID" value="OYX58483.1"/>
    <property type="molecule type" value="Genomic_DNA"/>
</dbReference>
<protein>
    <submittedName>
        <fullName evidence="11">Multidrug ABC transporter substrate-binding protein</fullName>
    </submittedName>
</protein>
<comment type="caution">
    <text evidence="11">The sequence shown here is derived from an EMBL/GenBank/DDBJ whole genome shotgun (WGS) entry which is preliminary data.</text>
</comment>
<feature type="transmembrane region" description="Helical" evidence="8">
    <location>
        <begin position="37"/>
        <end position="65"/>
    </location>
</feature>
<comment type="subcellular location">
    <subcellularLocation>
        <location evidence="1">Cell membrane</location>
        <topology evidence="1">Multi-pass membrane protein</topology>
    </subcellularLocation>
</comment>
<evidence type="ECO:0000256" key="5">
    <source>
        <dbReference type="ARBA" id="ARBA00022692"/>
    </source>
</evidence>